<comment type="caution">
    <text evidence="1">The sequence shown here is derived from an EMBL/GenBank/DDBJ whole genome shotgun (WGS) entry which is preliminary data.</text>
</comment>
<protein>
    <submittedName>
        <fullName evidence="1">Uncharacterized protein</fullName>
    </submittedName>
</protein>
<organism evidence="1 2">
    <name type="scientific">Cichorium intybus</name>
    <name type="common">Chicory</name>
    <dbReference type="NCBI Taxonomy" id="13427"/>
    <lineage>
        <taxon>Eukaryota</taxon>
        <taxon>Viridiplantae</taxon>
        <taxon>Streptophyta</taxon>
        <taxon>Embryophyta</taxon>
        <taxon>Tracheophyta</taxon>
        <taxon>Spermatophyta</taxon>
        <taxon>Magnoliopsida</taxon>
        <taxon>eudicotyledons</taxon>
        <taxon>Gunneridae</taxon>
        <taxon>Pentapetalae</taxon>
        <taxon>asterids</taxon>
        <taxon>campanulids</taxon>
        <taxon>Asterales</taxon>
        <taxon>Asteraceae</taxon>
        <taxon>Cichorioideae</taxon>
        <taxon>Cichorieae</taxon>
        <taxon>Cichoriinae</taxon>
        <taxon>Cichorium</taxon>
    </lineage>
</organism>
<accession>A0ACB9F9V0</accession>
<dbReference type="Proteomes" id="UP001055811">
    <property type="component" value="Linkage Group LG03"/>
</dbReference>
<gene>
    <name evidence="1" type="ORF">L2E82_18088</name>
</gene>
<reference evidence="2" key="1">
    <citation type="journal article" date="2022" name="Mol. Ecol. Resour.">
        <title>The genomes of chicory, endive, great burdock and yacon provide insights into Asteraceae palaeo-polyploidization history and plant inulin production.</title>
        <authorList>
            <person name="Fan W."/>
            <person name="Wang S."/>
            <person name="Wang H."/>
            <person name="Wang A."/>
            <person name="Jiang F."/>
            <person name="Liu H."/>
            <person name="Zhao H."/>
            <person name="Xu D."/>
            <person name="Zhang Y."/>
        </authorList>
    </citation>
    <scope>NUCLEOTIDE SEQUENCE [LARGE SCALE GENOMIC DNA]</scope>
    <source>
        <strain evidence="2">cv. Punajuju</strain>
    </source>
</reference>
<name>A0ACB9F9V0_CICIN</name>
<evidence type="ECO:0000313" key="1">
    <source>
        <dbReference type="EMBL" id="KAI3767725.1"/>
    </source>
</evidence>
<reference evidence="1 2" key="2">
    <citation type="journal article" date="2022" name="Mol. Ecol. Resour.">
        <title>The genomes of chicory, endive, great burdock and yacon provide insights into Asteraceae paleo-polyploidization history and plant inulin production.</title>
        <authorList>
            <person name="Fan W."/>
            <person name="Wang S."/>
            <person name="Wang H."/>
            <person name="Wang A."/>
            <person name="Jiang F."/>
            <person name="Liu H."/>
            <person name="Zhao H."/>
            <person name="Xu D."/>
            <person name="Zhang Y."/>
        </authorList>
    </citation>
    <scope>NUCLEOTIDE SEQUENCE [LARGE SCALE GENOMIC DNA]</scope>
    <source>
        <strain evidence="2">cv. Punajuju</strain>
        <tissue evidence="1">Leaves</tissue>
    </source>
</reference>
<dbReference type="EMBL" id="CM042011">
    <property type="protein sequence ID" value="KAI3767725.1"/>
    <property type="molecule type" value="Genomic_DNA"/>
</dbReference>
<proteinExistence type="predicted"/>
<keyword evidence="2" id="KW-1185">Reference proteome</keyword>
<sequence>MCLNVQGIFLHDELQSLSRELSSVLEITQILRRFVKLCISCRHIPPEILGDATWNISQQCLNALAKVLPGLLGGSTDLASSNMTLLKTFIIFQKHTPGERNIRFGVREHRMRVMYNWIALYTPRLIPYCATFFVFIYYMRASMRLASLSQSRVIYEMTQDSIGLGEDGPTHQLVEHLSSFYAMPNIIMLRPADRSETAGGTVSLF</sequence>
<evidence type="ECO:0000313" key="2">
    <source>
        <dbReference type="Proteomes" id="UP001055811"/>
    </source>
</evidence>